<evidence type="ECO:0000256" key="1">
    <source>
        <dbReference type="ARBA" id="ARBA00004141"/>
    </source>
</evidence>
<evidence type="ECO:0000256" key="6">
    <source>
        <dbReference type="SAM" id="Phobius"/>
    </source>
</evidence>
<dbReference type="InterPro" id="IPR000620">
    <property type="entry name" value="EamA_dom"/>
</dbReference>
<feature type="domain" description="EamA" evidence="7">
    <location>
        <begin position="158"/>
        <end position="296"/>
    </location>
</feature>
<dbReference type="Pfam" id="PF00892">
    <property type="entry name" value="EamA"/>
    <property type="match status" value="2"/>
</dbReference>
<feature type="transmembrane region" description="Helical" evidence="6">
    <location>
        <begin position="122"/>
        <end position="142"/>
    </location>
</feature>
<evidence type="ECO:0000259" key="7">
    <source>
        <dbReference type="Pfam" id="PF00892"/>
    </source>
</evidence>
<reference evidence="8 9" key="1">
    <citation type="submission" date="2023-07" db="EMBL/GenBank/DDBJ databases">
        <title>Sorghum-associated microbial communities from plants grown in Nebraska, USA.</title>
        <authorList>
            <person name="Schachtman D."/>
        </authorList>
    </citation>
    <scope>NUCLEOTIDE SEQUENCE [LARGE SCALE GENOMIC DNA]</scope>
    <source>
        <strain evidence="8 9">BE308</strain>
    </source>
</reference>
<dbReference type="EMBL" id="JAVDXO010000002">
    <property type="protein sequence ID" value="MDR7305899.1"/>
    <property type="molecule type" value="Genomic_DNA"/>
</dbReference>
<accession>A0ABU1ZK33</accession>
<sequence length="298" mass="30859">MTLSYDWLALGAAACWAVTGLLSAPQARHLGAFAFTRWRMGLVFLMLLPVVVFSGGWHTLSWASFGVLAFSGLIGIFVGDTALFASMNRLGPRRTGVLFATHACFSALLGFGVLGERMGAQALLGGALVVGGVMMAVALGAHKNESHALEVTRGHWPLGVALGLLAALCQAMGSLIAKPIMAAGVDPVAATVVRVGATCVAHLVLLWAGVGVARTQNALSARVLAWVSLSGMIGMGLGMSLILLALRYGDVGMVGILSSVSPVLVLPLLWWHLGRAPARGAWWGAACTVLGTALVLVR</sequence>
<feature type="transmembrane region" description="Helical" evidence="6">
    <location>
        <begin position="280"/>
        <end position="297"/>
    </location>
</feature>
<feature type="transmembrane region" description="Helical" evidence="6">
    <location>
        <begin position="97"/>
        <end position="115"/>
    </location>
</feature>
<keyword evidence="3 6" id="KW-0812">Transmembrane</keyword>
<dbReference type="SUPFAM" id="SSF103481">
    <property type="entry name" value="Multidrug resistance efflux transporter EmrE"/>
    <property type="match status" value="2"/>
</dbReference>
<gene>
    <name evidence="8" type="ORF">J2X15_001177</name>
</gene>
<feature type="domain" description="EamA" evidence="7">
    <location>
        <begin position="5"/>
        <end position="136"/>
    </location>
</feature>
<keyword evidence="9" id="KW-1185">Reference proteome</keyword>
<keyword evidence="4 6" id="KW-1133">Transmembrane helix</keyword>
<evidence type="ECO:0000313" key="9">
    <source>
        <dbReference type="Proteomes" id="UP001268089"/>
    </source>
</evidence>
<dbReference type="InterPro" id="IPR050638">
    <property type="entry name" value="AA-Vitamin_Transporters"/>
</dbReference>
<keyword evidence="5 6" id="KW-0472">Membrane</keyword>
<dbReference type="InterPro" id="IPR037185">
    <property type="entry name" value="EmrE-like"/>
</dbReference>
<feature type="transmembrane region" description="Helical" evidence="6">
    <location>
        <begin position="253"/>
        <end position="274"/>
    </location>
</feature>
<dbReference type="PANTHER" id="PTHR32322:SF2">
    <property type="entry name" value="EAMA DOMAIN-CONTAINING PROTEIN"/>
    <property type="match status" value="1"/>
</dbReference>
<organism evidence="8 9">
    <name type="scientific">Rhodoferax saidenbachensis</name>
    <dbReference type="NCBI Taxonomy" id="1484693"/>
    <lineage>
        <taxon>Bacteria</taxon>
        <taxon>Pseudomonadati</taxon>
        <taxon>Pseudomonadota</taxon>
        <taxon>Betaproteobacteria</taxon>
        <taxon>Burkholderiales</taxon>
        <taxon>Comamonadaceae</taxon>
        <taxon>Rhodoferax</taxon>
    </lineage>
</organism>
<evidence type="ECO:0000256" key="2">
    <source>
        <dbReference type="ARBA" id="ARBA00007362"/>
    </source>
</evidence>
<protein>
    <submittedName>
        <fullName evidence="8">Drug/metabolite transporter (DMT)-like permease</fullName>
    </submittedName>
</protein>
<feature type="transmembrane region" description="Helical" evidence="6">
    <location>
        <begin position="39"/>
        <end position="58"/>
    </location>
</feature>
<evidence type="ECO:0000256" key="4">
    <source>
        <dbReference type="ARBA" id="ARBA00022989"/>
    </source>
</evidence>
<evidence type="ECO:0000313" key="8">
    <source>
        <dbReference type="EMBL" id="MDR7305899.1"/>
    </source>
</evidence>
<dbReference type="Proteomes" id="UP001268089">
    <property type="component" value="Unassembled WGS sequence"/>
</dbReference>
<comment type="similarity">
    <text evidence="2">Belongs to the EamA transporter family.</text>
</comment>
<evidence type="ECO:0000256" key="3">
    <source>
        <dbReference type="ARBA" id="ARBA00022692"/>
    </source>
</evidence>
<dbReference type="RefSeq" id="WP_310340248.1">
    <property type="nucleotide sequence ID" value="NZ_JAVDXO010000002.1"/>
</dbReference>
<feature type="transmembrane region" description="Helical" evidence="6">
    <location>
        <begin position="65"/>
        <end position="85"/>
    </location>
</feature>
<feature type="transmembrane region" description="Helical" evidence="6">
    <location>
        <begin position="223"/>
        <end position="246"/>
    </location>
</feature>
<comment type="caution">
    <text evidence="8">The sequence shown here is derived from an EMBL/GenBank/DDBJ whole genome shotgun (WGS) entry which is preliminary data.</text>
</comment>
<evidence type="ECO:0000256" key="5">
    <source>
        <dbReference type="ARBA" id="ARBA00023136"/>
    </source>
</evidence>
<feature type="transmembrane region" description="Helical" evidence="6">
    <location>
        <begin position="188"/>
        <end position="211"/>
    </location>
</feature>
<comment type="subcellular location">
    <subcellularLocation>
        <location evidence="1">Membrane</location>
        <topology evidence="1">Multi-pass membrane protein</topology>
    </subcellularLocation>
</comment>
<feature type="transmembrane region" description="Helical" evidence="6">
    <location>
        <begin position="154"/>
        <end position="176"/>
    </location>
</feature>
<proteinExistence type="inferred from homology"/>
<dbReference type="PANTHER" id="PTHR32322">
    <property type="entry name" value="INNER MEMBRANE TRANSPORTER"/>
    <property type="match status" value="1"/>
</dbReference>
<name>A0ABU1ZK33_9BURK</name>